<reference evidence="4 5" key="1">
    <citation type="submission" date="2016-06" db="EMBL/GenBank/DDBJ databases">
        <title>Complete genome sequences of Bordetella bronchialis and Bordetella flabilis.</title>
        <authorList>
            <person name="LiPuma J.J."/>
            <person name="Spilker T."/>
        </authorList>
    </citation>
    <scope>NUCLEOTIDE SEQUENCE [LARGE SCALE GENOMIC DNA]</scope>
    <source>
        <strain evidence="4 5">AU17976</strain>
    </source>
</reference>
<dbReference type="InterPro" id="IPR006315">
    <property type="entry name" value="OM_autotransptr_brl_dom"/>
</dbReference>
<evidence type="ECO:0000256" key="2">
    <source>
        <dbReference type="SAM" id="MobiDB-lite"/>
    </source>
</evidence>
<evidence type="ECO:0000256" key="1">
    <source>
        <dbReference type="ARBA" id="ARBA00022729"/>
    </source>
</evidence>
<feature type="compositionally biased region" description="Pro residues" evidence="2">
    <location>
        <begin position="854"/>
        <end position="863"/>
    </location>
</feature>
<feature type="compositionally biased region" description="Acidic residues" evidence="2">
    <location>
        <begin position="967"/>
        <end position="980"/>
    </location>
</feature>
<feature type="compositionally biased region" description="Basic and acidic residues" evidence="2">
    <location>
        <begin position="843"/>
        <end position="853"/>
    </location>
</feature>
<dbReference type="InterPro" id="IPR012332">
    <property type="entry name" value="Autotransporter_pectin_lyase_C"/>
</dbReference>
<dbReference type="SMART" id="SM00869">
    <property type="entry name" value="Autotransporter"/>
    <property type="match status" value="1"/>
</dbReference>
<name>A0A193G2H0_9BORD</name>
<feature type="compositionally biased region" description="Low complexity" evidence="2">
    <location>
        <begin position="151"/>
        <end position="166"/>
    </location>
</feature>
<feature type="region of interest" description="Disordered" evidence="2">
    <location>
        <begin position="816"/>
        <end position="1018"/>
    </location>
</feature>
<dbReference type="PRINTS" id="PR01484">
    <property type="entry name" value="PRTACTNFAMLY"/>
</dbReference>
<organism evidence="4 5">
    <name type="scientific">Bordetella bronchialis</name>
    <dbReference type="NCBI Taxonomy" id="463025"/>
    <lineage>
        <taxon>Bacteria</taxon>
        <taxon>Pseudomonadati</taxon>
        <taxon>Pseudomonadota</taxon>
        <taxon>Betaproteobacteria</taxon>
        <taxon>Burkholderiales</taxon>
        <taxon>Alcaligenaceae</taxon>
        <taxon>Bordetella</taxon>
    </lineage>
</organism>
<dbReference type="InterPro" id="IPR051551">
    <property type="entry name" value="Autotransporter_adhesion"/>
</dbReference>
<feature type="domain" description="Autotransporter" evidence="3">
    <location>
        <begin position="1070"/>
        <end position="1337"/>
    </location>
</feature>
<evidence type="ECO:0000313" key="5">
    <source>
        <dbReference type="Proteomes" id="UP000092213"/>
    </source>
</evidence>
<dbReference type="PANTHER" id="PTHR35037">
    <property type="entry name" value="C-TERMINAL REGION OF AIDA-LIKE PROTEIN"/>
    <property type="match status" value="1"/>
</dbReference>
<sequence length="1337" mass="141153">MFQRIRPPGGNPVSPRGTTPWFLRALYGATSFSLIATPAHADGDIRDHGASRATVHATDGKPQDMMRVRGPVVTQGHREHGVLALEPGAALLSGAISTAGDDAYAVYYGGTARVTMHDVDIVTRGARAHGVQGFRGHLPAAPDRAAPPPGARAAGQAGARPGDQPASTLALRQGTITLHGPDSVGVETTSPVATLGRPLRDAGNATLWAMGYTRPASAHDPDLRIQAWGERNVGVAIQGQRRLEMNGVGMDLRNAGAVGMSVGPQARVDGKNVGIAASGPGSFGLRVRGGPARRGDAGSCPVPTSVNLAQGHIVMSGRDAPAVELVRAQVALRDVSIATAEGARFAVGNEAGLFRMEGQRTRASLRAQGSALAAWTSSDRETAAFDLRNVSVRSESESLLEVGRDRGDSGPALPARVDMSLRDSDAQGRIWSGSPQAPRVDIALRQASSWRGSTDIAGTVTVDGQSAWQMDAQSTVDDVSLDTGAIVFQDLPGRHVARRERDRPGGAEKRADVSVVEEPYSRPAPDTRESRFHRLHVLKDIRGKGEIRMRADVARGESDMVVVDGSVHGDITVAVRDTGKTGEPVTSIELFHAGQGGPANYTLPNRAKRVYLGQQPFELHKETAPDDPSVSVWLVPEGAPFVRGHATLDLPPARGDRVIAEIPAGVYSASIDAPAGNDQPVGITETPQEIPRVVMHLPPPRPDQPVVIAEAPPETHRSVMHLPPPGPDQPVVIAEMPAEIRRSVMHLPPPGPDRPVVIAEMPAEIRRSVMHLPPPGPDRPIVIAEMPAEIRRSVMHLPPPGSGQPIVIAEMPAGYQGTDDAISPQPPGGTADSPSEGPPPRHGGPERKTERDTVPPPGGPRPPTPDHPHPPGCTQAPCGTGDDGNDGTDVKTAHDTDRDTQPDHNKERDNDRLKDKLKDKLGRKTGAGDEEGDTHKGLEGQAPDEAGKDETGGEGPGNHGADKEGADNEEEGEEESEGEDEKGKEEGSPENSKPEEKPDEQEAETSPATRLAAPPPPPIVLSPAARIVVDNAGLAAGQAIWNAQRDAVGRRLRALRDGSGVALPGGIHALDAAGTGVWIDAADARQKIDNPLTGPYRQDLQGFVAGIDRAIDVAAGRWHIGLLAARIHARRDFDDGKGDTHGTHIGGYATFLGSHGGYASAMVTAGRYRHRMHGKRGDDANVAGAFRNKGAGASLEAGKRIVLPPAWFVEPHVGVDYLRVGGARYRLDDGTSVRDRGGHSLQWRTGARVGRVFDTGNGGTVTPYLRAGYAYEAGNRNRVSVDGASLAADLGGSRVEAGAGVEARLGKGHSVYVDIGYAKGRRFEQSRMVTAGFQYRW</sequence>
<dbReference type="InterPro" id="IPR005546">
    <property type="entry name" value="Autotransporte_beta"/>
</dbReference>
<dbReference type="GO" id="GO:0019867">
    <property type="term" value="C:outer membrane"/>
    <property type="evidence" value="ECO:0007669"/>
    <property type="project" value="InterPro"/>
</dbReference>
<proteinExistence type="predicted"/>
<dbReference type="NCBIfam" id="TIGR01414">
    <property type="entry name" value="autotrans_barl"/>
    <property type="match status" value="2"/>
</dbReference>
<dbReference type="PROSITE" id="PS51208">
    <property type="entry name" value="AUTOTRANSPORTER"/>
    <property type="match status" value="1"/>
</dbReference>
<keyword evidence="1" id="KW-0732">Signal</keyword>
<dbReference type="Proteomes" id="UP000092213">
    <property type="component" value="Chromosome"/>
</dbReference>
<protein>
    <recommendedName>
        <fullName evidence="3">Autotransporter domain-containing protein</fullName>
    </recommendedName>
</protein>
<feature type="region of interest" description="Disordered" evidence="2">
    <location>
        <begin position="139"/>
        <end position="166"/>
    </location>
</feature>
<dbReference type="Pfam" id="PF03797">
    <property type="entry name" value="Autotransporter"/>
    <property type="match status" value="1"/>
</dbReference>
<gene>
    <name evidence="4" type="ORF">BAU08_21840</name>
</gene>
<dbReference type="InterPro" id="IPR003991">
    <property type="entry name" value="Pertactin_virulence_factor"/>
</dbReference>
<dbReference type="STRING" id="463025.BAU08_21840"/>
<dbReference type="SUPFAM" id="SSF103515">
    <property type="entry name" value="Autotransporter"/>
    <property type="match status" value="1"/>
</dbReference>
<evidence type="ECO:0000313" key="4">
    <source>
        <dbReference type="EMBL" id="ANN73641.1"/>
    </source>
</evidence>
<dbReference type="Pfam" id="PF03212">
    <property type="entry name" value="Pertactin"/>
    <property type="match status" value="1"/>
</dbReference>
<dbReference type="InterPro" id="IPR011050">
    <property type="entry name" value="Pectin_lyase_fold/virulence"/>
</dbReference>
<dbReference type="SUPFAM" id="SSF51126">
    <property type="entry name" value="Pectin lyase-like"/>
    <property type="match status" value="1"/>
</dbReference>
<accession>A0A193G2H0</accession>
<feature type="compositionally biased region" description="Basic and acidic residues" evidence="2">
    <location>
        <begin position="981"/>
        <end position="996"/>
    </location>
</feature>
<dbReference type="RefSeq" id="WP_066671620.1">
    <property type="nucleotide sequence ID" value="NZ_CP016171.1"/>
</dbReference>
<dbReference type="Gene3D" id="2.160.20.20">
    <property type="match status" value="1"/>
</dbReference>
<dbReference type="PANTHER" id="PTHR35037:SF7">
    <property type="entry name" value="AUTOTRANSPORTER"/>
    <property type="match status" value="1"/>
</dbReference>
<dbReference type="InterPro" id="IPR036709">
    <property type="entry name" value="Autotransporte_beta_dom_sf"/>
</dbReference>
<dbReference type="Gene3D" id="2.40.128.130">
    <property type="entry name" value="Autotransporter beta-domain"/>
    <property type="match status" value="1"/>
</dbReference>
<dbReference type="InterPro" id="IPR004899">
    <property type="entry name" value="Pertactin_central"/>
</dbReference>
<dbReference type="EMBL" id="CP016171">
    <property type="protein sequence ID" value="ANN73641.1"/>
    <property type="molecule type" value="Genomic_DNA"/>
</dbReference>
<evidence type="ECO:0000259" key="3">
    <source>
        <dbReference type="PROSITE" id="PS51208"/>
    </source>
</evidence>
<feature type="compositionally biased region" description="Basic and acidic residues" evidence="2">
    <location>
        <begin position="888"/>
        <end position="922"/>
    </location>
</feature>